<dbReference type="AlphaFoldDB" id="A0A8H9J2W1"/>
<proteinExistence type="predicted"/>
<evidence type="ECO:0000313" key="2">
    <source>
        <dbReference type="Proteomes" id="UP000658656"/>
    </source>
</evidence>
<accession>A0A8H9J2W1</accession>
<dbReference type="Proteomes" id="UP000658656">
    <property type="component" value="Unassembled WGS sequence"/>
</dbReference>
<dbReference type="RefSeq" id="WP_145932814.1">
    <property type="nucleotide sequence ID" value="NZ_BNAV01000006.1"/>
</dbReference>
<evidence type="ECO:0000313" key="1">
    <source>
        <dbReference type="EMBL" id="GHF66527.1"/>
    </source>
</evidence>
<dbReference type="EMBL" id="BNAV01000006">
    <property type="protein sequence ID" value="GHF66527.1"/>
    <property type="molecule type" value="Genomic_DNA"/>
</dbReference>
<comment type="caution">
    <text evidence="1">The sequence shown here is derived from an EMBL/GenBank/DDBJ whole genome shotgun (WGS) entry which is preliminary data.</text>
</comment>
<reference evidence="1" key="2">
    <citation type="submission" date="2020-09" db="EMBL/GenBank/DDBJ databases">
        <authorList>
            <person name="Sun Q."/>
            <person name="Zhou Y."/>
        </authorList>
    </citation>
    <scope>NUCLEOTIDE SEQUENCE</scope>
    <source>
        <strain evidence="1">CGMCC 4.7679</strain>
    </source>
</reference>
<sequence>MSTVVLPPCEIALEFEAETLERFSRSWRTARPLQPRAEETIVCETVIDCTETDECASVALCSEEDCTNASCTICA</sequence>
<protein>
    <submittedName>
        <fullName evidence="1">Uncharacterized protein</fullName>
    </submittedName>
</protein>
<reference evidence="1" key="1">
    <citation type="journal article" date="2014" name="Int. J. Syst. Evol. Microbiol.">
        <title>Complete genome sequence of Corynebacterium casei LMG S-19264T (=DSM 44701T), isolated from a smear-ripened cheese.</title>
        <authorList>
            <consortium name="US DOE Joint Genome Institute (JGI-PGF)"/>
            <person name="Walter F."/>
            <person name="Albersmeier A."/>
            <person name="Kalinowski J."/>
            <person name="Ruckert C."/>
        </authorList>
    </citation>
    <scope>NUCLEOTIDE SEQUENCE</scope>
    <source>
        <strain evidence="1">CGMCC 4.7679</strain>
    </source>
</reference>
<keyword evidence="2" id="KW-1185">Reference proteome</keyword>
<organism evidence="1 2">
    <name type="scientific">Amycolatopsis bartoniae</name>
    <dbReference type="NCBI Taxonomy" id="941986"/>
    <lineage>
        <taxon>Bacteria</taxon>
        <taxon>Bacillati</taxon>
        <taxon>Actinomycetota</taxon>
        <taxon>Actinomycetes</taxon>
        <taxon>Pseudonocardiales</taxon>
        <taxon>Pseudonocardiaceae</taxon>
        <taxon>Amycolatopsis</taxon>
    </lineage>
</organism>
<gene>
    <name evidence="1" type="ORF">GCM10017566_45410</name>
</gene>
<name>A0A8H9J2W1_9PSEU</name>